<dbReference type="InterPro" id="IPR008922">
    <property type="entry name" value="Di-copper_centre_dom_sf"/>
</dbReference>
<dbReference type="PANTHER" id="PTHR11474">
    <property type="entry name" value="TYROSINASE FAMILY MEMBER"/>
    <property type="match status" value="1"/>
</dbReference>
<keyword evidence="5" id="KW-0560">Oxidoreductase</keyword>
<evidence type="ECO:0000256" key="9">
    <source>
        <dbReference type="ARBA" id="ARBA00048233"/>
    </source>
</evidence>
<sequence length="581" mass="64304">MAHYESLWVLKVLLFSIFCTIAICVPTASKQGLREEIRQLEKNPDQWNIYLLGLRRLQNITQSDKLSYYQIAGIHGRPYIAWDGVQGDPKGGGGYCQHGSNIFPTWHRPYLALFEEVLYLNTRQAISEFPSGKLKDRYNNALSTFRMPYWDWAAVPPAGQGSFPLSVQRPTVDVVLHNGTSTIANPLFSYRFHPIPVSDFAPGAWSTWPSTMRDPSSYDENAASRNDIVARDLEGIRVNLQSRVYNLLALQHDYFNISNDQRPGENIESIHDTIHNFVGSGGHMMDPAYAAFDPVFWLHHANVDRLVAIWQALNPNSYVTPNSNPYATFTTPINSIADANTPLHPFHKDDSGNFWTSETIRAHTIFGYTYPELLGLINSTSAVVSTVNSLYGPNAMPPSKRSLDARAIAGAPSFTGERQYIASVKVRKFGLDGSFNVYVFLGDGAPDAMPRTWAEDASFIGVTGMFAQTGSVATEMAQQEANGEVPLTAALEAKVRSGELQSLEEDVVAAYLRANLKWKISKTDGQVISIDDALGFQISVLWTEIQPAQSVNEFPTMKGDYQVLVGATDGRTGGFQSGDIL</sequence>
<proteinExistence type="inferred from homology"/>
<comment type="similarity">
    <text evidence="2">Belongs to the tyrosinase family.</text>
</comment>
<evidence type="ECO:0000256" key="6">
    <source>
        <dbReference type="ARBA" id="ARBA00023008"/>
    </source>
</evidence>
<comment type="cofactor">
    <cofactor evidence="1">
        <name>Cu(2+)</name>
        <dbReference type="ChEBI" id="CHEBI:29036"/>
    </cofactor>
</comment>
<dbReference type="PANTHER" id="PTHR11474:SF76">
    <property type="entry name" value="SHKT DOMAIN-CONTAINING PROTEIN"/>
    <property type="match status" value="1"/>
</dbReference>
<dbReference type="GeneID" id="54584995"/>
<accession>A0A6A6I429</accession>
<dbReference type="PRINTS" id="PR00092">
    <property type="entry name" value="TYROSINASE"/>
</dbReference>
<dbReference type="AlphaFoldDB" id="A0A6A6I429"/>
<feature type="domain" description="Tyrosinase copper-binding" evidence="12">
    <location>
        <begin position="98"/>
        <end position="115"/>
    </location>
</feature>
<dbReference type="InterPro" id="IPR050316">
    <property type="entry name" value="Tyrosinase/Hemocyanin"/>
</dbReference>
<comment type="catalytic activity">
    <reaction evidence="9">
        <text>2 L-dopa + O2 = 2 L-dopaquinone + 2 H2O</text>
        <dbReference type="Rhea" id="RHEA:34287"/>
        <dbReference type="ChEBI" id="CHEBI:15377"/>
        <dbReference type="ChEBI" id="CHEBI:15379"/>
        <dbReference type="ChEBI" id="CHEBI:57504"/>
        <dbReference type="ChEBI" id="CHEBI:57924"/>
        <dbReference type="EC" id="1.14.18.1"/>
    </reaction>
</comment>
<dbReference type="GO" id="GO:0046872">
    <property type="term" value="F:metal ion binding"/>
    <property type="evidence" value="ECO:0007669"/>
    <property type="project" value="UniProtKB-KW"/>
</dbReference>
<dbReference type="Gene3D" id="1.10.1280.10">
    <property type="entry name" value="Di-copper center containing domain from catechol oxidase"/>
    <property type="match status" value="1"/>
</dbReference>
<organism evidence="14 15">
    <name type="scientific">Trematosphaeria pertusa</name>
    <dbReference type="NCBI Taxonomy" id="390896"/>
    <lineage>
        <taxon>Eukaryota</taxon>
        <taxon>Fungi</taxon>
        <taxon>Dikarya</taxon>
        <taxon>Ascomycota</taxon>
        <taxon>Pezizomycotina</taxon>
        <taxon>Dothideomycetes</taxon>
        <taxon>Pleosporomycetidae</taxon>
        <taxon>Pleosporales</taxon>
        <taxon>Massarineae</taxon>
        <taxon>Trematosphaeriaceae</taxon>
        <taxon>Trematosphaeria</taxon>
    </lineage>
</organism>
<evidence type="ECO:0000313" key="15">
    <source>
        <dbReference type="Proteomes" id="UP000800094"/>
    </source>
</evidence>
<evidence type="ECO:0000256" key="3">
    <source>
        <dbReference type="ARBA" id="ARBA00011906"/>
    </source>
</evidence>
<dbReference type="InterPro" id="IPR041640">
    <property type="entry name" value="Tyrosinase_C"/>
</dbReference>
<dbReference type="Pfam" id="PF00264">
    <property type="entry name" value="Tyrosinase"/>
    <property type="match status" value="1"/>
</dbReference>
<dbReference type="InterPro" id="IPR002227">
    <property type="entry name" value="Tyrosinase_Cu-bd"/>
</dbReference>
<keyword evidence="11" id="KW-0472">Membrane</keyword>
<keyword evidence="4" id="KW-0479">Metal-binding</keyword>
<dbReference type="OrthoDB" id="6132182at2759"/>
<dbReference type="PROSITE" id="PS00497">
    <property type="entry name" value="TYROSINASE_1"/>
    <property type="match status" value="1"/>
</dbReference>
<dbReference type="Proteomes" id="UP000800094">
    <property type="component" value="Unassembled WGS sequence"/>
</dbReference>
<evidence type="ECO:0000256" key="10">
    <source>
        <dbReference type="ARBA" id="ARBA00048881"/>
    </source>
</evidence>
<keyword evidence="11" id="KW-1133">Transmembrane helix</keyword>
<dbReference type="EMBL" id="ML987202">
    <property type="protein sequence ID" value="KAF2244758.1"/>
    <property type="molecule type" value="Genomic_DNA"/>
</dbReference>
<dbReference type="EC" id="1.14.18.1" evidence="3"/>
<feature type="domain" description="Tyrosinase copper-binding" evidence="13">
    <location>
        <begin position="293"/>
        <end position="304"/>
    </location>
</feature>
<keyword evidence="15" id="KW-1185">Reference proteome</keyword>
<evidence type="ECO:0000259" key="13">
    <source>
        <dbReference type="PROSITE" id="PS00498"/>
    </source>
</evidence>
<evidence type="ECO:0000256" key="5">
    <source>
        <dbReference type="ARBA" id="ARBA00023002"/>
    </source>
</evidence>
<dbReference type="SUPFAM" id="SSF48056">
    <property type="entry name" value="Di-copper centre-containing domain"/>
    <property type="match status" value="1"/>
</dbReference>
<dbReference type="GO" id="GO:0004503">
    <property type="term" value="F:tyrosinase activity"/>
    <property type="evidence" value="ECO:0007669"/>
    <property type="project" value="UniProtKB-EC"/>
</dbReference>
<keyword evidence="7" id="KW-0503">Monooxygenase</keyword>
<reference evidence="14" key="1">
    <citation type="journal article" date="2020" name="Stud. Mycol.">
        <title>101 Dothideomycetes genomes: a test case for predicting lifestyles and emergence of pathogens.</title>
        <authorList>
            <person name="Haridas S."/>
            <person name="Albert R."/>
            <person name="Binder M."/>
            <person name="Bloem J."/>
            <person name="Labutti K."/>
            <person name="Salamov A."/>
            <person name="Andreopoulos B."/>
            <person name="Baker S."/>
            <person name="Barry K."/>
            <person name="Bills G."/>
            <person name="Bluhm B."/>
            <person name="Cannon C."/>
            <person name="Castanera R."/>
            <person name="Culley D."/>
            <person name="Daum C."/>
            <person name="Ezra D."/>
            <person name="Gonzalez J."/>
            <person name="Henrissat B."/>
            <person name="Kuo A."/>
            <person name="Liang C."/>
            <person name="Lipzen A."/>
            <person name="Lutzoni F."/>
            <person name="Magnuson J."/>
            <person name="Mondo S."/>
            <person name="Nolan M."/>
            <person name="Ohm R."/>
            <person name="Pangilinan J."/>
            <person name="Park H.-J."/>
            <person name="Ramirez L."/>
            <person name="Alfaro M."/>
            <person name="Sun H."/>
            <person name="Tritt A."/>
            <person name="Yoshinaga Y."/>
            <person name="Zwiers L.-H."/>
            <person name="Turgeon B."/>
            <person name="Goodwin S."/>
            <person name="Spatafora J."/>
            <person name="Crous P."/>
            <person name="Grigoriev I."/>
        </authorList>
    </citation>
    <scope>NUCLEOTIDE SEQUENCE</scope>
    <source>
        <strain evidence="14">CBS 122368</strain>
    </source>
</reference>
<name>A0A6A6I429_9PLEO</name>
<evidence type="ECO:0000256" key="7">
    <source>
        <dbReference type="ARBA" id="ARBA00023033"/>
    </source>
</evidence>
<dbReference type="Pfam" id="PF18132">
    <property type="entry name" value="Tyrosinase_C"/>
    <property type="match status" value="1"/>
</dbReference>
<evidence type="ECO:0000313" key="14">
    <source>
        <dbReference type="EMBL" id="KAF2244758.1"/>
    </source>
</evidence>
<feature type="transmembrane region" description="Helical" evidence="11">
    <location>
        <begin position="6"/>
        <end position="28"/>
    </location>
</feature>
<keyword evidence="11" id="KW-0812">Transmembrane</keyword>
<evidence type="ECO:0000256" key="1">
    <source>
        <dbReference type="ARBA" id="ARBA00001973"/>
    </source>
</evidence>
<dbReference type="Gene3D" id="2.60.310.20">
    <property type="match status" value="1"/>
</dbReference>
<gene>
    <name evidence="14" type="ORF">BU26DRAFT_542673</name>
</gene>
<evidence type="ECO:0000259" key="12">
    <source>
        <dbReference type="PROSITE" id="PS00497"/>
    </source>
</evidence>
<evidence type="ECO:0000256" key="2">
    <source>
        <dbReference type="ARBA" id="ARBA00009928"/>
    </source>
</evidence>
<evidence type="ECO:0000256" key="8">
    <source>
        <dbReference type="ARBA" id="ARBA00023101"/>
    </source>
</evidence>
<dbReference type="RefSeq" id="XP_033679762.1">
    <property type="nucleotide sequence ID" value="XM_033831665.1"/>
</dbReference>
<keyword evidence="8" id="KW-0470">Melanin biosynthesis</keyword>
<keyword evidence="6" id="KW-0186">Copper</keyword>
<evidence type="ECO:0000256" key="11">
    <source>
        <dbReference type="SAM" id="Phobius"/>
    </source>
</evidence>
<protein>
    <recommendedName>
        <fullName evidence="3">tyrosinase</fullName>
        <ecNumber evidence="3">1.14.18.1</ecNumber>
    </recommendedName>
</protein>
<comment type="catalytic activity">
    <reaction evidence="10">
        <text>L-tyrosine + O2 = L-dopaquinone + H2O</text>
        <dbReference type="Rhea" id="RHEA:18117"/>
        <dbReference type="ChEBI" id="CHEBI:15377"/>
        <dbReference type="ChEBI" id="CHEBI:15379"/>
        <dbReference type="ChEBI" id="CHEBI:57924"/>
        <dbReference type="ChEBI" id="CHEBI:58315"/>
        <dbReference type="EC" id="1.14.18.1"/>
    </reaction>
</comment>
<evidence type="ECO:0000256" key="4">
    <source>
        <dbReference type="ARBA" id="ARBA00022723"/>
    </source>
</evidence>
<dbReference type="PROSITE" id="PS00498">
    <property type="entry name" value="TYROSINASE_2"/>
    <property type="match status" value="1"/>
</dbReference>
<dbReference type="GO" id="GO:0042438">
    <property type="term" value="P:melanin biosynthetic process"/>
    <property type="evidence" value="ECO:0007669"/>
    <property type="project" value="UniProtKB-KW"/>
</dbReference>